<dbReference type="Proteomes" id="UP000031737">
    <property type="component" value="Unassembled WGS sequence"/>
</dbReference>
<keyword evidence="1" id="KW-1133">Transmembrane helix</keyword>
<dbReference type="OrthoDB" id="246467at2759"/>
<keyword evidence="1" id="KW-0812">Transmembrane</keyword>
<gene>
    <name evidence="2" type="ORF">TRSC58_06274</name>
</gene>
<keyword evidence="3" id="KW-1185">Reference proteome</keyword>
<evidence type="ECO:0000313" key="2">
    <source>
        <dbReference type="EMBL" id="ESL06058.1"/>
    </source>
</evidence>
<evidence type="ECO:0008006" key="4">
    <source>
        <dbReference type="Google" id="ProtNLM"/>
    </source>
</evidence>
<keyword evidence="1" id="KW-0472">Membrane</keyword>
<organism evidence="2 3">
    <name type="scientific">Trypanosoma rangeli SC58</name>
    <dbReference type="NCBI Taxonomy" id="429131"/>
    <lineage>
        <taxon>Eukaryota</taxon>
        <taxon>Discoba</taxon>
        <taxon>Euglenozoa</taxon>
        <taxon>Kinetoplastea</taxon>
        <taxon>Metakinetoplastina</taxon>
        <taxon>Trypanosomatida</taxon>
        <taxon>Trypanosomatidae</taxon>
        <taxon>Trypanosoma</taxon>
        <taxon>Herpetosoma</taxon>
    </lineage>
</organism>
<comment type="caution">
    <text evidence="2">The sequence shown here is derived from an EMBL/GenBank/DDBJ whole genome shotgun (WGS) entry which is preliminary data.</text>
</comment>
<dbReference type="VEuPathDB" id="TriTrypDB:TRSC58_06274"/>
<protein>
    <recommendedName>
        <fullName evidence="4">Transmembrane protein</fullName>
    </recommendedName>
</protein>
<accession>A0A061ISZ1</accession>
<feature type="transmembrane region" description="Helical" evidence="1">
    <location>
        <begin position="308"/>
        <end position="334"/>
    </location>
</feature>
<dbReference type="AlphaFoldDB" id="A0A061ISZ1"/>
<name>A0A061ISZ1_TRYRA</name>
<reference evidence="2 3" key="1">
    <citation type="submission" date="2013-07" db="EMBL/GenBank/DDBJ databases">
        <authorList>
            <person name="Stoco P.H."/>
            <person name="Wagner G."/>
            <person name="Gerber A."/>
            <person name="Zaha A."/>
            <person name="Thompson C."/>
            <person name="Bartholomeu D.C."/>
            <person name="Luckemeyer D.D."/>
            <person name="Bahia D."/>
            <person name="Loreto E."/>
            <person name="Prestes E.B."/>
            <person name="Lima F.M."/>
            <person name="Rodrigues-Luiz G."/>
            <person name="Vallejo G.A."/>
            <person name="Filho J.F."/>
            <person name="Monteiro K.M."/>
            <person name="Tyler K.M."/>
            <person name="de Almeida L.G."/>
            <person name="Ortiz M.F."/>
            <person name="Siervo M.A."/>
            <person name="de Moraes M.H."/>
            <person name="Cunha O.L."/>
            <person name="Mendonca-Neto R."/>
            <person name="Silva R."/>
            <person name="Teixeira S.M."/>
            <person name="Murta S.M."/>
            <person name="Sincero T.C."/>
            <person name="Mendes T.A."/>
            <person name="Urmenyi T.P."/>
            <person name="Silva V.G."/>
            <person name="da Rocha W.D."/>
            <person name="Andersson B."/>
            <person name="Romanha A.J."/>
            <person name="Steindel M."/>
            <person name="de Vasconcelos A.T."/>
            <person name="Grisard E.C."/>
        </authorList>
    </citation>
    <scope>NUCLEOTIDE SEQUENCE [LARGE SCALE GENOMIC DNA]</scope>
    <source>
        <strain evidence="2 3">SC58</strain>
    </source>
</reference>
<dbReference type="EMBL" id="AUPL01006274">
    <property type="protein sequence ID" value="ESL06058.1"/>
    <property type="molecule type" value="Genomic_DNA"/>
</dbReference>
<proteinExistence type="predicted"/>
<evidence type="ECO:0000256" key="1">
    <source>
        <dbReference type="SAM" id="Phobius"/>
    </source>
</evidence>
<sequence length="366" mass="42662">MLDNKNSRRGEGQLRRGHDKKWMLRRTTRRYVHLFTALVPVNKVRAPQFISRDNLETAKKALVEAEPLIGKAPLGTAFDVLVDLSNFHRQQELDRVLEECITFYRAELYKPSVTDPFQRLQLHEAIMAAGYYQRSAKTSVLKGESTRFVLHHYNFDLRRDTSISRTVGKTLREDCTSTTESDKLLGDILLLERRLFGRMRFAPTAGRRWFVLGLPLDEIKTEADVHRVLDIPAVRNHGHFETKEEDLGELWKKIIVFPKPEQTFSFYEDGGMETQVAGKDLRLECRIQKPAPPLEFWDRVKDTLLRYWVIWFSLWIMFFMVDEEIITVLALIFLKWRQTQILEEEAEKTGGKVYIASASGRSRDGL</sequence>
<evidence type="ECO:0000313" key="3">
    <source>
        <dbReference type="Proteomes" id="UP000031737"/>
    </source>
</evidence>